<protein>
    <submittedName>
        <fullName evidence="2">Nephrocystin-3</fullName>
    </submittedName>
</protein>
<evidence type="ECO:0000313" key="2">
    <source>
        <dbReference type="EMBL" id="OLP97691.1"/>
    </source>
</evidence>
<comment type="caution">
    <text evidence="2">The sequence shown here is derived from an EMBL/GenBank/DDBJ whole genome shotgun (WGS) entry which is preliminary data.</text>
</comment>
<evidence type="ECO:0000313" key="3">
    <source>
        <dbReference type="Proteomes" id="UP000186817"/>
    </source>
</evidence>
<dbReference type="Proteomes" id="UP000186817">
    <property type="component" value="Unassembled WGS sequence"/>
</dbReference>
<keyword evidence="1" id="KW-0802">TPR repeat</keyword>
<dbReference type="OMA" id="HATIDQR"/>
<keyword evidence="3" id="KW-1185">Reference proteome</keyword>
<accession>A0A1Q9DRA1</accession>
<sequence>MAAVKGLWEKKIDICDKDAEEAEAKQDHKGLLVASEKSLHFRRQVYGEGSHEVAGAMQRICKDYNKVALSLMQRNEFKAAEKLLARAEEAAADEVALSATWNNFACLYRRNKKLRSAVAYLERALAIEERSCSPLTAQSHLNLCATLSQLARHGEALDHAQKALIKIYEVFVPRVCDGAALEKGDLDEALALLCVAYHNKGVEHEHMLQMEMALEAYASGCQWAARLAGGCNQLSRTLHRAAQEVKAKIPLPAAGLAKFDWLLSRSPPRAGTATSELHSQGKTDDVTCWKPKCAFVPNCLHS</sequence>
<proteinExistence type="predicted"/>
<feature type="repeat" description="TPR" evidence="1">
    <location>
        <begin position="98"/>
        <end position="131"/>
    </location>
</feature>
<dbReference type="InterPro" id="IPR019734">
    <property type="entry name" value="TPR_rpt"/>
</dbReference>
<dbReference type="PROSITE" id="PS50005">
    <property type="entry name" value="TPR"/>
    <property type="match status" value="1"/>
</dbReference>
<reference evidence="2 3" key="1">
    <citation type="submission" date="2016-02" db="EMBL/GenBank/DDBJ databases">
        <title>Genome analysis of coral dinoflagellate symbionts highlights evolutionary adaptations to a symbiotic lifestyle.</title>
        <authorList>
            <person name="Aranda M."/>
            <person name="Li Y."/>
            <person name="Liew Y.J."/>
            <person name="Baumgarten S."/>
            <person name="Simakov O."/>
            <person name="Wilson M."/>
            <person name="Piel J."/>
            <person name="Ashoor H."/>
            <person name="Bougouffa S."/>
            <person name="Bajic V.B."/>
            <person name="Ryu T."/>
            <person name="Ravasi T."/>
            <person name="Bayer T."/>
            <person name="Micklem G."/>
            <person name="Kim H."/>
            <person name="Bhak J."/>
            <person name="Lajeunesse T.C."/>
            <person name="Voolstra C.R."/>
        </authorList>
    </citation>
    <scope>NUCLEOTIDE SEQUENCE [LARGE SCALE GENOMIC DNA]</scope>
    <source>
        <strain evidence="2 3">CCMP2467</strain>
    </source>
</reference>
<organism evidence="2 3">
    <name type="scientific">Symbiodinium microadriaticum</name>
    <name type="common">Dinoflagellate</name>
    <name type="synonym">Zooxanthella microadriatica</name>
    <dbReference type="NCBI Taxonomy" id="2951"/>
    <lineage>
        <taxon>Eukaryota</taxon>
        <taxon>Sar</taxon>
        <taxon>Alveolata</taxon>
        <taxon>Dinophyceae</taxon>
        <taxon>Suessiales</taxon>
        <taxon>Symbiodiniaceae</taxon>
        <taxon>Symbiodinium</taxon>
    </lineage>
</organism>
<dbReference type="EMBL" id="LSRX01000424">
    <property type="protein sequence ID" value="OLP97691.1"/>
    <property type="molecule type" value="Genomic_DNA"/>
</dbReference>
<dbReference type="SUPFAM" id="SSF48452">
    <property type="entry name" value="TPR-like"/>
    <property type="match status" value="1"/>
</dbReference>
<dbReference type="SMART" id="SM00028">
    <property type="entry name" value="TPR"/>
    <property type="match status" value="4"/>
</dbReference>
<dbReference type="Pfam" id="PF13374">
    <property type="entry name" value="TPR_10"/>
    <property type="match status" value="1"/>
</dbReference>
<dbReference type="AlphaFoldDB" id="A0A1Q9DRA1"/>
<gene>
    <name evidence="2" type="primary">nphp3</name>
    <name evidence="2" type="ORF">AK812_SmicGene19933</name>
</gene>
<dbReference type="InterPro" id="IPR011990">
    <property type="entry name" value="TPR-like_helical_dom_sf"/>
</dbReference>
<name>A0A1Q9DRA1_SYMMI</name>
<evidence type="ECO:0000256" key="1">
    <source>
        <dbReference type="PROSITE-ProRule" id="PRU00339"/>
    </source>
</evidence>
<dbReference type="OrthoDB" id="2148418at2759"/>
<dbReference type="Gene3D" id="1.25.40.10">
    <property type="entry name" value="Tetratricopeptide repeat domain"/>
    <property type="match status" value="1"/>
</dbReference>